<comment type="function">
    <text evidence="1 6">Required for the transposition of the insertion element.</text>
</comment>
<dbReference type="STRING" id="1432562.WN59_02360"/>
<evidence type="ECO:0000256" key="2">
    <source>
        <dbReference type="ARBA" id="ARBA00010961"/>
    </source>
</evidence>
<keyword evidence="6" id="KW-0814">Transposable element</keyword>
<reference evidence="7 8" key="1">
    <citation type="submission" date="2015-04" db="EMBL/GenBank/DDBJ databases">
        <title>Taxonomic description and genome sequence of Salinicoccus sediminis sp. nov., a novel hyper halotolerant bacterium isolated from marine sediment.</title>
        <authorList>
            <person name="Mathan Kumar R."/>
            <person name="Kaur G."/>
            <person name="Kumar N."/>
            <person name="Kumar A."/>
            <person name="Singh N.K."/>
            <person name="Kaur N."/>
            <person name="Mayilraj S."/>
        </authorList>
    </citation>
    <scope>NUCLEOTIDE SEQUENCE [LARGE SCALE GENOMIC DNA]</scope>
    <source>
        <strain evidence="7 8">SV-16</strain>
    </source>
</reference>
<dbReference type="OrthoDB" id="9779930at2"/>
<keyword evidence="8" id="KW-1185">Reference proteome</keyword>
<dbReference type="AlphaFoldDB" id="A0A0M2SLX4"/>
<evidence type="ECO:0000313" key="7">
    <source>
        <dbReference type="EMBL" id="KKK35689.1"/>
    </source>
</evidence>
<organism evidence="7 8">
    <name type="scientific">Salinicoccus sediminis</name>
    <dbReference type="NCBI Taxonomy" id="1432562"/>
    <lineage>
        <taxon>Bacteria</taxon>
        <taxon>Bacillati</taxon>
        <taxon>Bacillota</taxon>
        <taxon>Bacilli</taxon>
        <taxon>Bacillales</taxon>
        <taxon>Staphylococcaceae</taxon>
        <taxon>Salinicoccus</taxon>
    </lineage>
</organism>
<protein>
    <recommendedName>
        <fullName evidence="6">Mutator family transposase</fullName>
    </recommendedName>
</protein>
<dbReference type="PATRIC" id="fig|1432562.3.peg.487"/>
<dbReference type="PANTHER" id="PTHR33217">
    <property type="entry name" value="TRANSPOSASE FOR INSERTION SEQUENCE ELEMENT IS1081"/>
    <property type="match status" value="1"/>
</dbReference>
<dbReference type="Proteomes" id="UP000034287">
    <property type="component" value="Unassembled WGS sequence"/>
</dbReference>
<dbReference type="EMBL" id="LAYZ01000001">
    <property type="protein sequence ID" value="KKK35689.1"/>
    <property type="molecule type" value="Genomic_DNA"/>
</dbReference>
<dbReference type="RefSeq" id="WP_046511960.1">
    <property type="nucleotide sequence ID" value="NZ_LAYZ01000001.1"/>
</dbReference>
<keyword evidence="3 6" id="KW-0815">Transposition</keyword>
<keyword evidence="4 6" id="KW-0238">DNA-binding</keyword>
<dbReference type="PROSITE" id="PS01007">
    <property type="entry name" value="TRANSPOSASE_MUTATOR"/>
    <property type="match status" value="1"/>
</dbReference>
<evidence type="ECO:0000256" key="5">
    <source>
        <dbReference type="ARBA" id="ARBA00023172"/>
    </source>
</evidence>
<evidence type="ECO:0000256" key="4">
    <source>
        <dbReference type="ARBA" id="ARBA00023125"/>
    </source>
</evidence>
<name>A0A0M2SLX4_9STAP</name>
<accession>A0A0M2SLX4</accession>
<evidence type="ECO:0000256" key="1">
    <source>
        <dbReference type="ARBA" id="ARBA00002190"/>
    </source>
</evidence>
<dbReference type="GO" id="GO:0004803">
    <property type="term" value="F:transposase activity"/>
    <property type="evidence" value="ECO:0007669"/>
    <property type="project" value="UniProtKB-UniRule"/>
</dbReference>
<dbReference type="GO" id="GO:0006313">
    <property type="term" value="P:DNA transposition"/>
    <property type="evidence" value="ECO:0007669"/>
    <property type="project" value="UniProtKB-UniRule"/>
</dbReference>
<evidence type="ECO:0000256" key="3">
    <source>
        <dbReference type="ARBA" id="ARBA00022578"/>
    </source>
</evidence>
<comment type="caution">
    <text evidence="7">The sequence shown here is derived from an EMBL/GenBank/DDBJ whole genome shotgun (WGS) entry which is preliminary data.</text>
</comment>
<dbReference type="GO" id="GO:0003677">
    <property type="term" value="F:DNA binding"/>
    <property type="evidence" value="ECO:0007669"/>
    <property type="project" value="UniProtKB-UniRule"/>
</dbReference>
<keyword evidence="5 6" id="KW-0233">DNA recombination</keyword>
<dbReference type="NCBIfam" id="NF033543">
    <property type="entry name" value="transpos_IS256"/>
    <property type="match status" value="1"/>
</dbReference>
<dbReference type="PANTHER" id="PTHR33217:SF8">
    <property type="entry name" value="MUTATOR FAMILY TRANSPOSASE"/>
    <property type="match status" value="1"/>
</dbReference>
<sequence length="392" mass="45213">MDHFTSDIIQALVKKDDVTEIFRSHLETAVNTLLKTELTAFLDYEKYDRVGFNSGNSRNGVYSRTLHTEYGDLQIDIPRDRNGDFKQQTVAPYKRSNDTLESFVIHMFQKGVTMSEISHLIERMYGHHYTPQTISNMTRAVTEEVEAFRQRSLSERYVCVYLDATFLPVKRETVTKEAVYIAVGIREDGSKEVLAYTVAPTESAYVWKELIGDIHARGVTEVLLFISDGLPGIKDSIHSVFPKAKYQTCFIHVARNISHKVRVSDRKAICEDLKSLYRATDKAEAEQALDAFIENWKKSYAKVTQSLKANPDLFTFYDFPEAIRRSIYSTNLIESFNKRIKRYSKRKEQFPNADALDRFLVTQFEAYNQRFATRCHIGFDQARAELAEMFSG</sequence>
<gene>
    <name evidence="7" type="ORF">WN59_02360</name>
</gene>
<proteinExistence type="inferred from homology"/>
<dbReference type="InterPro" id="IPR001207">
    <property type="entry name" value="Transposase_mutator"/>
</dbReference>
<dbReference type="Pfam" id="PF00872">
    <property type="entry name" value="Transposase_mut"/>
    <property type="match status" value="1"/>
</dbReference>
<evidence type="ECO:0000256" key="6">
    <source>
        <dbReference type="RuleBase" id="RU365089"/>
    </source>
</evidence>
<comment type="similarity">
    <text evidence="2 6">Belongs to the transposase mutator family.</text>
</comment>
<evidence type="ECO:0000313" key="8">
    <source>
        <dbReference type="Proteomes" id="UP000034287"/>
    </source>
</evidence>